<dbReference type="EMBL" id="LS483468">
    <property type="protein sequence ID" value="SQI34527.1"/>
    <property type="molecule type" value="Genomic_DNA"/>
</dbReference>
<dbReference type="PANTHER" id="PTHR24096:SF149">
    <property type="entry name" value="AMP-BINDING DOMAIN-CONTAINING PROTEIN-RELATED"/>
    <property type="match status" value="1"/>
</dbReference>
<proteinExistence type="inferred from homology"/>
<dbReference type="Pfam" id="PF00501">
    <property type="entry name" value="AMP-binding"/>
    <property type="match status" value="1"/>
</dbReference>
<dbReference type="RefSeq" id="WP_072700814.1">
    <property type="nucleotide sequence ID" value="NZ_JAFBBL010000001.1"/>
</dbReference>
<evidence type="ECO:0000313" key="5">
    <source>
        <dbReference type="EMBL" id="SQI34527.1"/>
    </source>
</evidence>
<evidence type="ECO:0000259" key="3">
    <source>
        <dbReference type="Pfam" id="PF00501"/>
    </source>
</evidence>
<dbReference type="STRING" id="1219011.GCA_001895045_02413"/>
<comment type="similarity">
    <text evidence="1">Belongs to the ATP-dependent AMP-binding enzyme family.</text>
</comment>
<feature type="domain" description="AMP-binding enzyme C-terminal" evidence="4">
    <location>
        <begin position="467"/>
        <end position="541"/>
    </location>
</feature>
<dbReference type="KEGG" id="rcr:NCTC10994_02800"/>
<sequence length="559" mass="59917">MTSGSSTWTSTSLSYPQTSMAVWAPSMAATYGDRPAIVDGERVYSYRELDEQSAQFACALASTGVEPGDVVLLHLGNCAEFHVAYYGALRVGAVVSPVNPLQPESELRRRIEETGAVAVVTGRQQFEILLRAQIDTTVGLIAVVSDEPVRGGNPATMRFSDVIAGQRSSFRPATVSPDDVAHIAYTGGTTGISKGVRVLHRNVVGNITQMCGWRAGHRLVTGRDGLVSLEPIDGKDVDGVVPGVGSTIVVAPLFHAHALINTSFLLMCGLTQVLSGRFDPARVLEEIEQHRVSYITGTPAMWHALVTHPDASSRDLSSVRVVSSGAAPIDPGTLDNLRRAFTAARVVEGYGLTEATCLVTAAPLGVDSECPVGSAGLPVFDTQIQIRALDDPATILEEGERGELWVRGPQVTDGYLGTPEMTARQFVDGWLATGDIAYRDADGFVYIVGRSKDMLIYKGYNVYPRLLEEVAASHPSVSTVAVVGRDVGPAGEEPVAFVVPAGDATTDSDELMAYVAERVLPYERIQEVMWVDALPTSAEGKILRNDLRERLRVKPVLSE</sequence>
<evidence type="ECO:0000313" key="6">
    <source>
        <dbReference type="Proteomes" id="UP000249091"/>
    </source>
</evidence>
<dbReference type="GO" id="GO:0004467">
    <property type="term" value="F:long-chain fatty acid-CoA ligase activity"/>
    <property type="evidence" value="ECO:0007669"/>
    <property type="project" value="UniProtKB-EC"/>
</dbReference>
<feature type="domain" description="AMP-dependent synthetase/ligase" evidence="3">
    <location>
        <begin position="28"/>
        <end position="416"/>
    </location>
</feature>
<evidence type="ECO:0000259" key="4">
    <source>
        <dbReference type="Pfam" id="PF13193"/>
    </source>
</evidence>
<evidence type="ECO:0000256" key="1">
    <source>
        <dbReference type="ARBA" id="ARBA00006432"/>
    </source>
</evidence>
<name>A0A2X4U3X6_9NOCA</name>
<dbReference type="Gene3D" id="3.30.300.30">
    <property type="match status" value="1"/>
</dbReference>
<keyword evidence="2 5" id="KW-0436">Ligase</keyword>
<dbReference type="AlphaFoldDB" id="A0A2X4U3X6"/>
<dbReference type="SUPFAM" id="SSF56801">
    <property type="entry name" value="Acetyl-CoA synthetase-like"/>
    <property type="match status" value="1"/>
</dbReference>
<keyword evidence="6" id="KW-1185">Reference proteome</keyword>
<protein>
    <submittedName>
        <fullName evidence="5">Fatty-acid--CoA ligase</fullName>
        <ecNumber evidence="5">6.2.1.3</ecNumber>
    </submittedName>
</protein>
<dbReference type="Gene3D" id="3.40.50.12780">
    <property type="entry name" value="N-terminal domain of ligase-like"/>
    <property type="match status" value="1"/>
</dbReference>
<dbReference type="PROSITE" id="PS00455">
    <property type="entry name" value="AMP_BINDING"/>
    <property type="match status" value="1"/>
</dbReference>
<dbReference type="InterPro" id="IPR042099">
    <property type="entry name" value="ANL_N_sf"/>
</dbReference>
<reference evidence="5 6" key="1">
    <citation type="submission" date="2018-06" db="EMBL/GenBank/DDBJ databases">
        <authorList>
            <consortium name="Pathogen Informatics"/>
            <person name="Doyle S."/>
        </authorList>
    </citation>
    <scope>NUCLEOTIDE SEQUENCE [LARGE SCALE GENOMIC DNA]</scope>
    <source>
        <strain evidence="5 6">NCTC10994</strain>
    </source>
</reference>
<dbReference type="InterPro" id="IPR025110">
    <property type="entry name" value="AMP-bd_C"/>
</dbReference>
<accession>A0A2X4U3X6</accession>
<dbReference type="Pfam" id="PF13193">
    <property type="entry name" value="AMP-binding_C"/>
    <property type="match status" value="1"/>
</dbReference>
<evidence type="ECO:0000256" key="2">
    <source>
        <dbReference type="ARBA" id="ARBA00022598"/>
    </source>
</evidence>
<dbReference type="InterPro" id="IPR020845">
    <property type="entry name" value="AMP-binding_CS"/>
</dbReference>
<dbReference type="Proteomes" id="UP000249091">
    <property type="component" value="Chromosome 1"/>
</dbReference>
<gene>
    <name evidence="5" type="primary">fadD_7</name>
    <name evidence="5" type="ORF">NCTC10994_02800</name>
</gene>
<dbReference type="InterPro" id="IPR000873">
    <property type="entry name" value="AMP-dep_synth/lig_dom"/>
</dbReference>
<dbReference type="PANTHER" id="PTHR24096">
    <property type="entry name" value="LONG-CHAIN-FATTY-ACID--COA LIGASE"/>
    <property type="match status" value="1"/>
</dbReference>
<dbReference type="InterPro" id="IPR045851">
    <property type="entry name" value="AMP-bd_C_sf"/>
</dbReference>
<dbReference type="EC" id="6.2.1.3" evidence="5"/>
<organism evidence="5 6">
    <name type="scientific">Rhodococcus coprophilus</name>
    <dbReference type="NCBI Taxonomy" id="38310"/>
    <lineage>
        <taxon>Bacteria</taxon>
        <taxon>Bacillati</taxon>
        <taxon>Actinomycetota</taxon>
        <taxon>Actinomycetes</taxon>
        <taxon>Mycobacteriales</taxon>
        <taxon>Nocardiaceae</taxon>
        <taxon>Rhodococcus</taxon>
    </lineage>
</organism>